<dbReference type="Proteomes" id="UP000502136">
    <property type="component" value="Chromosome"/>
</dbReference>
<sequence length="59" mass="6728">MLAYQVIDGVSVWSDPTRRDAAVQQEVLDAHAGTVEVLHRLRPIRVCMPRADEHDPYKD</sequence>
<keyword evidence="2" id="KW-1185">Reference proteome</keyword>
<dbReference type="RefSeq" id="WP_168905843.1">
    <property type="nucleotide sequence ID" value="NZ_CP051428.1"/>
</dbReference>
<evidence type="ECO:0000313" key="1">
    <source>
        <dbReference type="EMBL" id="QJC50151.1"/>
    </source>
</evidence>
<evidence type="ECO:0000313" key="2">
    <source>
        <dbReference type="Proteomes" id="UP000502136"/>
    </source>
</evidence>
<dbReference type="AlphaFoldDB" id="A0A6H2GRU9"/>
<organism evidence="1 2">
    <name type="scientific">Paenibacillus albicereus</name>
    <dbReference type="NCBI Taxonomy" id="2726185"/>
    <lineage>
        <taxon>Bacteria</taxon>
        <taxon>Bacillati</taxon>
        <taxon>Bacillota</taxon>
        <taxon>Bacilli</taxon>
        <taxon>Bacillales</taxon>
        <taxon>Paenibacillaceae</taxon>
        <taxon>Paenibacillus</taxon>
    </lineage>
</organism>
<proteinExistence type="predicted"/>
<name>A0A6H2GRU9_9BACL</name>
<accession>A0A6H2GRU9</accession>
<reference evidence="1 2" key="1">
    <citation type="submission" date="2020-04" db="EMBL/GenBank/DDBJ databases">
        <title>Novel Paenibacillus strain UniB2 isolated from commercial digestive syrup.</title>
        <authorList>
            <person name="Thorat V."/>
            <person name="Kirdat K."/>
            <person name="Tiwarekar B."/>
            <person name="Yadav A."/>
        </authorList>
    </citation>
    <scope>NUCLEOTIDE SEQUENCE [LARGE SCALE GENOMIC DNA]</scope>
    <source>
        <strain evidence="1 2">UniB2</strain>
    </source>
</reference>
<protein>
    <submittedName>
        <fullName evidence="1">Uncharacterized protein</fullName>
    </submittedName>
</protein>
<dbReference type="KEGG" id="palr:HGI30_19650"/>
<dbReference type="EMBL" id="CP051428">
    <property type="protein sequence ID" value="QJC50151.1"/>
    <property type="molecule type" value="Genomic_DNA"/>
</dbReference>
<gene>
    <name evidence="1" type="ORF">HGI30_19650</name>
</gene>